<evidence type="ECO:0000313" key="1">
    <source>
        <dbReference type="EMBL" id="EFO19261.1"/>
    </source>
</evidence>
<name>A0A1S0TTV2_LOALO</name>
<dbReference type="KEGG" id="loa:LOAG_09230"/>
<dbReference type="AlphaFoldDB" id="A0A1S0TTV2"/>
<dbReference type="GeneID" id="9946668"/>
<accession>A0A1S0TTV2</accession>
<gene>
    <name evidence="1" type="ORF">LOAG_09230</name>
</gene>
<sequence length="179" mass="20693">MHINTRNAAHLEGLECWLKEQRLNCPSIAIKYLGLHSSTYVAKSETNEKRHEREHKLPTSRNLQCSYNPFSGSNDFTENKTKTLMKKFYGLSNKIPKQINQMTKWLCLSIKHNADAILCILQIDLQTALKKINENAMLTKSKLIYDSLTGMDATTQTYPILHLFRKRELNEENAHQTDV</sequence>
<proteinExistence type="predicted"/>
<dbReference type="InParanoid" id="A0A1S0TTV2"/>
<dbReference type="CTD" id="9946668"/>
<reference evidence="1" key="1">
    <citation type="submission" date="2012-04" db="EMBL/GenBank/DDBJ databases">
        <title>The Genome Sequence of Loa loa.</title>
        <authorList>
            <consortium name="The Broad Institute Genome Sequencing Platform"/>
            <consortium name="Broad Institute Genome Sequencing Center for Infectious Disease"/>
            <person name="Nutman T.B."/>
            <person name="Fink D.L."/>
            <person name="Russ C."/>
            <person name="Young S."/>
            <person name="Zeng Q."/>
            <person name="Gargeya S."/>
            <person name="Alvarado L."/>
            <person name="Berlin A."/>
            <person name="Chapman S.B."/>
            <person name="Chen Z."/>
            <person name="Freedman E."/>
            <person name="Gellesch M."/>
            <person name="Goldberg J."/>
            <person name="Griggs A."/>
            <person name="Gujja S."/>
            <person name="Heilman E.R."/>
            <person name="Heiman D."/>
            <person name="Howarth C."/>
            <person name="Mehta T."/>
            <person name="Neiman D."/>
            <person name="Pearson M."/>
            <person name="Roberts A."/>
            <person name="Saif S."/>
            <person name="Shea T."/>
            <person name="Shenoy N."/>
            <person name="Sisk P."/>
            <person name="Stolte C."/>
            <person name="Sykes S."/>
            <person name="White J."/>
            <person name="Yandava C."/>
            <person name="Haas B."/>
            <person name="Henn M.R."/>
            <person name="Nusbaum C."/>
            <person name="Birren B."/>
        </authorList>
    </citation>
    <scope>NUCLEOTIDE SEQUENCE [LARGE SCALE GENOMIC DNA]</scope>
</reference>
<dbReference type="OrthoDB" id="10324559at2759"/>
<dbReference type="OMA" id="YPILHLF"/>
<dbReference type="EMBL" id="JH712110">
    <property type="protein sequence ID" value="EFO19261.1"/>
    <property type="molecule type" value="Genomic_DNA"/>
</dbReference>
<protein>
    <submittedName>
        <fullName evidence="1">Uncharacterized protein</fullName>
    </submittedName>
</protein>
<organism evidence="1">
    <name type="scientific">Loa loa</name>
    <name type="common">Eye worm</name>
    <name type="synonym">Filaria loa</name>
    <dbReference type="NCBI Taxonomy" id="7209"/>
    <lineage>
        <taxon>Eukaryota</taxon>
        <taxon>Metazoa</taxon>
        <taxon>Ecdysozoa</taxon>
        <taxon>Nematoda</taxon>
        <taxon>Chromadorea</taxon>
        <taxon>Rhabditida</taxon>
        <taxon>Spirurina</taxon>
        <taxon>Spiruromorpha</taxon>
        <taxon>Filarioidea</taxon>
        <taxon>Onchocercidae</taxon>
        <taxon>Loa</taxon>
    </lineage>
</organism>
<dbReference type="RefSeq" id="XP_003144806.1">
    <property type="nucleotide sequence ID" value="XM_003144758.1"/>
</dbReference>